<dbReference type="EMBL" id="CP097506">
    <property type="protein sequence ID" value="URD95327.1"/>
    <property type="molecule type" value="Genomic_DNA"/>
</dbReference>
<dbReference type="PANTHER" id="PTHR47364:SF2">
    <property type="entry name" value="CYSTEINE PROTEINASE INHIBITOR 5"/>
    <property type="match status" value="1"/>
</dbReference>
<keyword evidence="2" id="KW-1185">Reference proteome</keyword>
<dbReference type="AlphaFoldDB" id="A0A9E7JUX3"/>
<sequence length="188" mass="21158">MCFSSSVSTSHARSLSGWQPIQDLDDPHVREIAVFVVSQYNVQENKGEVSTAECMAVVYKSLKGEKVLEPFVLIREIMGGWTLVDVNNPHIHDATVFTVSEHGKEAKEHLTLVNVAKAQRQDYFLSKAIATDEMVKAHAPSRLFVALRDSEDSDIMDVGVINVYRSPATDYFLSKARWSMSSKRKRRV</sequence>
<dbReference type="OrthoDB" id="752087at2759"/>
<dbReference type="Gene3D" id="3.10.450.10">
    <property type="match status" value="2"/>
</dbReference>
<gene>
    <name evidence="1" type="ORF">MUK42_32521</name>
</gene>
<dbReference type="InterPro" id="IPR046350">
    <property type="entry name" value="Cystatin_sf"/>
</dbReference>
<name>A0A9E7JUX3_9LILI</name>
<dbReference type="SUPFAM" id="SSF54403">
    <property type="entry name" value="Cystatin/monellin"/>
    <property type="match status" value="2"/>
</dbReference>
<evidence type="ECO:0000313" key="1">
    <source>
        <dbReference type="EMBL" id="URD95327.1"/>
    </source>
</evidence>
<proteinExistence type="predicted"/>
<dbReference type="PANTHER" id="PTHR47364">
    <property type="entry name" value="CYSTEINE PROTEINASE INHIBITOR 5"/>
    <property type="match status" value="1"/>
</dbReference>
<protein>
    <submittedName>
        <fullName evidence="1">Uncharacterized protein</fullName>
    </submittedName>
</protein>
<accession>A0A9E7JUX3</accession>
<dbReference type="Proteomes" id="UP001055439">
    <property type="component" value="Chromosome 4"/>
</dbReference>
<organism evidence="1 2">
    <name type="scientific">Musa troglodytarum</name>
    <name type="common">fe'i banana</name>
    <dbReference type="NCBI Taxonomy" id="320322"/>
    <lineage>
        <taxon>Eukaryota</taxon>
        <taxon>Viridiplantae</taxon>
        <taxon>Streptophyta</taxon>
        <taxon>Embryophyta</taxon>
        <taxon>Tracheophyta</taxon>
        <taxon>Spermatophyta</taxon>
        <taxon>Magnoliopsida</taxon>
        <taxon>Liliopsida</taxon>
        <taxon>Zingiberales</taxon>
        <taxon>Musaceae</taxon>
        <taxon>Musa</taxon>
    </lineage>
</organism>
<evidence type="ECO:0000313" key="2">
    <source>
        <dbReference type="Proteomes" id="UP001055439"/>
    </source>
</evidence>
<reference evidence="1" key="1">
    <citation type="submission" date="2022-05" db="EMBL/GenBank/DDBJ databases">
        <title>The Musa troglodytarum L. genome provides insights into the mechanism of non-climacteric behaviour and enrichment of carotenoids.</title>
        <authorList>
            <person name="Wang J."/>
        </authorList>
    </citation>
    <scope>NUCLEOTIDE SEQUENCE</scope>
    <source>
        <tissue evidence="1">Leaf</tissue>
    </source>
</reference>